<evidence type="ECO:0000313" key="1">
    <source>
        <dbReference type="EMBL" id="KAJ8646690.1"/>
    </source>
</evidence>
<evidence type="ECO:0000313" key="2">
    <source>
        <dbReference type="Proteomes" id="UP001234297"/>
    </source>
</evidence>
<organism evidence="1 2">
    <name type="scientific">Persea americana</name>
    <name type="common">Avocado</name>
    <dbReference type="NCBI Taxonomy" id="3435"/>
    <lineage>
        <taxon>Eukaryota</taxon>
        <taxon>Viridiplantae</taxon>
        <taxon>Streptophyta</taxon>
        <taxon>Embryophyta</taxon>
        <taxon>Tracheophyta</taxon>
        <taxon>Spermatophyta</taxon>
        <taxon>Magnoliopsida</taxon>
        <taxon>Magnoliidae</taxon>
        <taxon>Laurales</taxon>
        <taxon>Lauraceae</taxon>
        <taxon>Persea</taxon>
    </lineage>
</organism>
<dbReference type="Proteomes" id="UP001234297">
    <property type="component" value="Chromosome 2"/>
</dbReference>
<proteinExistence type="predicted"/>
<protein>
    <submittedName>
        <fullName evidence="1">Uncharacterized protein</fullName>
    </submittedName>
</protein>
<keyword evidence="2" id="KW-1185">Reference proteome</keyword>
<dbReference type="EMBL" id="CM056810">
    <property type="protein sequence ID" value="KAJ8646690.1"/>
    <property type="molecule type" value="Genomic_DNA"/>
</dbReference>
<gene>
    <name evidence="1" type="ORF">MRB53_008438</name>
</gene>
<reference evidence="1 2" key="1">
    <citation type="journal article" date="2022" name="Hortic Res">
        <title>A haplotype resolved chromosomal level avocado genome allows analysis of novel avocado genes.</title>
        <authorList>
            <person name="Nath O."/>
            <person name="Fletcher S.J."/>
            <person name="Hayward A."/>
            <person name="Shaw L.M."/>
            <person name="Masouleh A.K."/>
            <person name="Furtado A."/>
            <person name="Henry R.J."/>
            <person name="Mitter N."/>
        </authorList>
    </citation>
    <scope>NUCLEOTIDE SEQUENCE [LARGE SCALE GENOMIC DNA]</scope>
    <source>
        <strain evidence="2">cv. Hass</strain>
    </source>
</reference>
<comment type="caution">
    <text evidence="1">The sequence shown here is derived from an EMBL/GenBank/DDBJ whole genome shotgun (WGS) entry which is preliminary data.</text>
</comment>
<sequence>MLFFLAISRISIHNLSLKLEAPTHRVACTHSLVRPNSPLLQKQQIASLLQSSSHPNQLKQIHAFLLTTGLSIKNSLMTHLLSSMMLLGDMTYARQLFDEMHKPRVFVWSILIRGYLKNDLCTEALCVYHQMRRLGIRPDKFTFPFVLKACAQLVAVWMGLVAHAHVVKFGLSFDTIVRTELMVMYANFGDLGSADYAFQSMRKRDLISWNALIAVYAQGGHADEALKLFDQMEAAGVAPDSVTLASVLSACAYLGSLEFGIRLHRQIVEQGLEMNVFVENALLDMYAKCGSMEMASQVFINMCKRNVVSWSTMIGGYAINGENEKAFALFSQMKDEGVRPNHVTLLSVLTACSHAGLINQGWSYFKYMAQPNSDIIPRLEHYACMVDLLGRSGYLQEAYDFIKRMPIEPDPGVWGAMLGACTIHHNIELGQIVADHLFSLAPDAASYHVLLSNIYAAAGRWGDVEKVRQRMKDKGIKKVAAYSSVQANGKVHLFHGGDRLHPQSASIYQMLEELMKQLRSVGYAPKTNLVLHDVDMEEKEVMLGTHSEKLAIAFGLISLSSQSPIRVMKNLRICSDCHTFSKYVSQITQREIINVLLQQMLIAVRDLTIMTWRSEATPNKEKVLLSSHEE</sequence>
<name>A0ACC2MLV5_PERAE</name>
<accession>A0ACC2MLV5</accession>